<reference evidence="1" key="1">
    <citation type="submission" date="2022-10" db="EMBL/GenBank/DDBJ databases">
        <title>Culturing micro-colonial fungi from biological soil crusts in the Mojave desert and describing Neophaeococcomyces mojavensis, and introducing the new genera and species Taxawa tesnikishii.</title>
        <authorList>
            <person name="Kurbessoian T."/>
            <person name="Stajich J.E."/>
        </authorList>
    </citation>
    <scope>NUCLEOTIDE SEQUENCE</scope>
    <source>
        <strain evidence="1">JES_112</strain>
    </source>
</reference>
<gene>
    <name evidence="1" type="ORF">H2198_004115</name>
</gene>
<evidence type="ECO:0000313" key="1">
    <source>
        <dbReference type="EMBL" id="KAJ9657808.1"/>
    </source>
</evidence>
<evidence type="ECO:0000313" key="2">
    <source>
        <dbReference type="Proteomes" id="UP001172386"/>
    </source>
</evidence>
<sequence length="618" mass="69033">MQQFELRVHYGAPSLVKDDTRWQKLAQNIASFRANRKLSISDEVDVGVAGQRTSSPESDWSITSTELLSSGQSSTNTRYEARSHRGAGKLLSIDGRTNKRKVTTESVEDPRDTKRNKRTTFARAKKGLNPAFKNPIASLLKTGKQVERTPALKRPNSAPENTVLVPFTATPKPRRSKSDTATASHCCLEVSFSDLCPTSRVDDTSFESQDSSAFESLEIRPITVSDNHQDETVELETQLVEEEMTIALSQTSLQESDVNIGTCDPNFKHSSLYEQDLDHEQQSSATPPSSTSTETASNPDRYIINSSPLAHLSTSNMASTSIVDLTSEIDESQKEVTKRDVLGPVSSPIRGIDDYPSATPPFSTRQIQQKIRSLPKRIYCSGPTNSGESFKSFVPQSLRELAEMFDLINHFRPVEAVKSIRNVERGYWKMLIKITSLAIVAKSRRSPLSASQWSDERFMLVRKGQISTATPATDVDDAMHQLHYREKATDAYTPWTLEEFTDFWTLMKKTIERGRAGYDVHATITDNMVKREDGLEFEVRFYGYAESLSHMWCVLFVQSNKAAGHMPMQWVATGRGPLIRMSGQPKRGGRIGRWIELSPGVEGSWGLEEAWDGIASTT</sequence>
<proteinExistence type="predicted"/>
<dbReference type="EMBL" id="JAPDRQ010000059">
    <property type="protein sequence ID" value="KAJ9657808.1"/>
    <property type="molecule type" value="Genomic_DNA"/>
</dbReference>
<accession>A0ACC3A9N3</accession>
<organism evidence="1 2">
    <name type="scientific">Neophaeococcomyces mojaviensis</name>
    <dbReference type="NCBI Taxonomy" id="3383035"/>
    <lineage>
        <taxon>Eukaryota</taxon>
        <taxon>Fungi</taxon>
        <taxon>Dikarya</taxon>
        <taxon>Ascomycota</taxon>
        <taxon>Pezizomycotina</taxon>
        <taxon>Eurotiomycetes</taxon>
        <taxon>Chaetothyriomycetidae</taxon>
        <taxon>Chaetothyriales</taxon>
        <taxon>Chaetothyriales incertae sedis</taxon>
        <taxon>Neophaeococcomyces</taxon>
    </lineage>
</organism>
<protein>
    <submittedName>
        <fullName evidence="1">Uncharacterized protein</fullName>
    </submittedName>
</protein>
<name>A0ACC3A9N3_9EURO</name>
<dbReference type="Proteomes" id="UP001172386">
    <property type="component" value="Unassembled WGS sequence"/>
</dbReference>
<comment type="caution">
    <text evidence="1">The sequence shown here is derived from an EMBL/GenBank/DDBJ whole genome shotgun (WGS) entry which is preliminary data.</text>
</comment>
<keyword evidence="2" id="KW-1185">Reference proteome</keyword>